<keyword evidence="2" id="KW-1185">Reference proteome</keyword>
<protein>
    <submittedName>
        <fullName evidence="1">Uncharacterized protein</fullName>
    </submittedName>
</protein>
<name>A0A9P0HB70_NEZVI</name>
<proteinExistence type="predicted"/>
<gene>
    <name evidence="1" type="ORF">NEZAVI_LOCUS8587</name>
</gene>
<accession>A0A9P0HB70</accession>
<organism evidence="1 2">
    <name type="scientific">Nezara viridula</name>
    <name type="common">Southern green stink bug</name>
    <name type="synonym">Cimex viridulus</name>
    <dbReference type="NCBI Taxonomy" id="85310"/>
    <lineage>
        <taxon>Eukaryota</taxon>
        <taxon>Metazoa</taxon>
        <taxon>Ecdysozoa</taxon>
        <taxon>Arthropoda</taxon>
        <taxon>Hexapoda</taxon>
        <taxon>Insecta</taxon>
        <taxon>Pterygota</taxon>
        <taxon>Neoptera</taxon>
        <taxon>Paraneoptera</taxon>
        <taxon>Hemiptera</taxon>
        <taxon>Heteroptera</taxon>
        <taxon>Panheteroptera</taxon>
        <taxon>Pentatomomorpha</taxon>
        <taxon>Pentatomoidea</taxon>
        <taxon>Pentatomidae</taxon>
        <taxon>Pentatominae</taxon>
        <taxon>Nezara</taxon>
    </lineage>
</organism>
<evidence type="ECO:0000313" key="1">
    <source>
        <dbReference type="EMBL" id="CAH1399058.1"/>
    </source>
</evidence>
<dbReference type="AlphaFoldDB" id="A0A9P0HB70"/>
<reference evidence="1" key="1">
    <citation type="submission" date="2022-01" db="EMBL/GenBank/DDBJ databases">
        <authorList>
            <person name="King R."/>
        </authorList>
    </citation>
    <scope>NUCLEOTIDE SEQUENCE</scope>
</reference>
<sequence length="27" mass="3305">MLISELLLRMFSWIFWTKLHEGPFVPI</sequence>
<dbReference type="EMBL" id="OV725080">
    <property type="protein sequence ID" value="CAH1399058.1"/>
    <property type="molecule type" value="Genomic_DNA"/>
</dbReference>
<evidence type="ECO:0000313" key="2">
    <source>
        <dbReference type="Proteomes" id="UP001152798"/>
    </source>
</evidence>
<dbReference type="Proteomes" id="UP001152798">
    <property type="component" value="Chromosome 4"/>
</dbReference>